<comment type="similarity">
    <text evidence="1 7">Belongs to the UPF0758 family.</text>
</comment>
<evidence type="ECO:0000256" key="2">
    <source>
        <dbReference type="ARBA" id="ARBA00022670"/>
    </source>
</evidence>
<dbReference type="GO" id="GO:0008237">
    <property type="term" value="F:metallopeptidase activity"/>
    <property type="evidence" value="ECO:0007669"/>
    <property type="project" value="UniProtKB-KW"/>
</dbReference>
<name>A0A412G5W5_9FIRM</name>
<evidence type="ECO:0000313" key="10">
    <source>
        <dbReference type="Proteomes" id="UP000284178"/>
    </source>
</evidence>
<evidence type="ECO:0000259" key="8">
    <source>
        <dbReference type="PROSITE" id="PS50249"/>
    </source>
</evidence>
<dbReference type="GO" id="GO:0046872">
    <property type="term" value="F:metal ion binding"/>
    <property type="evidence" value="ECO:0007669"/>
    <property type="project" value="UniProtKB-KW"/>
</dbReference>
<keyword evidence="2" id="KW-0645">Protease</keyword>
<dbReference type="EMBL" id="QRUP01000002">
    <property type="protein sequence ID" value="RGR76344.1"/>
    <property type="molecule type" value="Genomic_DNA"/>
</dbReference>
<dbReference type="CDD" id="cd08071">
    <property type="entry name" value="MPN_DUF2466"/>
    <property type="match status" value="1"/>
</dbReference>
<gene>
    <name evidence="9" type="ORF">DWY25_03035</name>
</gene>
<organism evidence="9 10">
    <name type="scientific">Holdemania filiformis</name>
    <dbReference type="NCBI Taxonomy" id="61171"/>
    <lineage>
        <taxon>Bacteria</taxon>
        <taxon>Bacillati</taxon>
        <taxon>Bacillota</taxon>
        <taxon>Erysipelotrichia</taxon>
        <taxon>Erysipelotrichales</taxon>
        <taxon>Erysipelotrichaceae</taxon>
        <taxon>Holdemania</taxon>
    </lineage>
</organism>
<dbReference type="PANTHER" id="PTHR30471">
    <property type="entry name" value="DNA REPAIR PROTEIN RADC"/>
    <property type="match status" value="1"/>
</dbReference>
<proteinExistence type="inferred from homology"/>
<dbReference type="Proteomes" id="UP000284178">
    <property type="component" value="Unassembled WGS sequence"/>
</dbReference>
<keyword evidence="4" id="KW-0378">Hydrolase</keyword>
<keyword evidence="6" id="KW-0482">Metalloprotease</keyword>
<dbReference type="InterPro" id="IPR025657">
    <property type="entry name" value="RadC_JAB"/>
</dbReference>
<keyword evidence="10" id="KW-1185">Reference proteome</keyword>
<dbReference type="Pfam" id="PF20582">
    <property type="entry name" value="UPF0758_N"/>
    <property type="match status" value="1"/>
</dbReference>
<dbReference type="InterPro" id="IPR046778">
    <property type="entry name" value="UPF0758_N"/>
</dbReference>
<evidence type="ECO:0000256" key="3">
    <source>
        <dbReference type="ARBA" id="ARBA00022723"/>
    </source>
</evidence>
<evidence type="ECO:0000313" key="9">
    <source>
        <dbReference type="EMBL" id="RGR76344.1"/>
    </source>
</evidence>
<evidence type="ECO:0000256" key="5">
    <source>
        <dbReference type="ARBA" id="ARBA00022833"/>
    </source>
</evidence>
<dbReference type="InterPro" id="IPR037518">
    <property type="entry name" value="MPN"/>
</dbReference>
<reference evidence="9 10" key="1">
    <citation type="submission" date="2018-08" db="EMBL/GenBank/DDBJ databases">
        <title>A genome reference for cultivated species of the human gut microbiota.</title>
        <authorList>
            <person name="Zou Y."/>
            <person name="Xue W."/>
            <person name="Luo G."/>
        </authorList>
    </citation>
    <scope>NUCLEOTIDE SEQUENCE [LARGE SCALE GENOMIC DNA]</scope>
    <source>
        <strain evidence="9 10">AF24-29</strain>
    </source>
</reference>
<dbReference type="NCBIfam" id="TIGR00608">
    <property type="entry name" value="radc"/>
    <property type="match status" value="1"/>
</dbReference>
<sequence>MDGTRLFAERNPTPAAKPRSDRIGIGGMYITTVREMPCEERPREKALHQGIEHCSNKEILALILRSGVPGASSLMIADQLLQRSQGVRGLSRLTLKELMQIKGISQVRGLEILACFELARRISEEQTRDIDVVSNPEALMAWLGREIGGKQQEHFLAIYLDAKNHILEHRLLFKGTLDASIVHPREVFKEALLASACRVLVVHNHPSQDLTPSLADRIITQRLKETGELIGIELLDHLIVGTTQYFSFRAHGLLD</sequence>
<evidence type="ECO:0000256" key="1">
    <source>
        <dbReference type="ARBA" id="ARBA00010243"/>
    </source>
</evidence>
<dbReference type="PANTHER" id="PTHR30471:SF3">
    <property type="entry name" value="UPF0758 PROTEIN YEES-RELATED"/>
    <property type="match status" value="1"/>
</dbReference>
<feature type="domain" description="MPN" evidence="8">
    <location>
        <begin position="132"/>
        <end position="254"/>
    </location>
</feature>
<evidence type="ECO:0000256" key="6">
    <source>
        <dbReference type="ARBA" id="ARBA00023049"/>
    </source>
</evidence>
<dbReference type="GO" id="GO:0006508">
    <property type="term" value="P:proteolysis"/>
    <property type="evidence" value="ECO:0007669"/>
    <property type="project" value="UniProtKB-KW"/>
</dbReference>
<dbReference type="InterPro" id="IPR001405">
    <property type="entry name" value="UPF0758"/>
</dbReference>
<keyword evidence="5" id="KW-0862">Zinc</keyword>
<dbReference type="NCBIfam" id="NF000642">
    <property type="entry name" value="PRK00024.1"/>
    <property type="match status" value="1"/>
</dbReference>
<evidence type="ECO:0000256" key="4">
    <source>
        <dbReference type="ARBA" id="ARBA00022801"/>
    </source>
</evidence>
<dbReference type="Gene3D" id="3.40.140.10">
    <property type="entry name" value="Cytidine Deaminase, domain 2"/>
    <property type="match status" value="1"/>
</dbReference>
<dbReference type="Pfam" id="PF04002">
    <property type="entry name" value="RadC"/>
    <property type="match status" value="1"/>
</dbReference>
<dbReference type="AlphaFoldDB" id="A0A412G5W5"/>
<dbReference type="PROSITE" id="PS50249">
    <property type="entry name" value="MPN"/>
    <property type="match status" value="1"/>
</dbReference>
<accession>A0A412G5W5</accession>
<keyword evidence="3" id="KW-0479">Metal-binding</keyword>
<evidence type="ECO:0000256" key="7">
    <source>
        <dbReference type="RuleBase" id="RU003797"/>
    </source>
</evidence>
<protein>
    <submittedName>
        <fullName evidence="9">JAB domain-containing protein</fullName>
    </submittedName>
</protein>
<comment type="caution">
    <text evidence="9">The sequence shown here is derived from an EMBL/GenBank/DDBJ whole genome shotgun (WGS) entry which is preliminary data.</text>
</comment>